<keyword evidence="6 11" id="KW-0798">TonB box</keyword>
<dbReference type="CDD" id="cd01347">
    <property type="entry name" value="ligand_gated_channel"/>
    <property type="match status" value="1"/>
</dbReference>
<dbReference type="InterPro" id="IPR037066">
    <property type="entry name" value="Plug_dom_sf"/>
</dbReference>
<protein>
    <submittedName>
        <fullName evidence="15">TonB-dependent receptor</fullName>
    </submittedName>
</protein>
<dbReference type="OrthoDB" id="9795928at2"/>
<name>A0A4S4AYB6_9RHOO</name>
<dbReference type="Pfam" id="PF07715">
    <property type="entry name" value="Plug"/>
    <property type="match status" value="1"/>
</dbReference>
<evidence type="ECO:0000259" key="14">
    <source>
        <dbReference type="Pfam" id="PF07715"/>
    </source>
</evidence>
<comment type="subcellular location">
    <subcellularLocation>
        <location evidence="1 10">Cell outer membrane</location>
        <topology evidence="1 10">Multi-pass membrane protein</topology>
    </subcellularLocation>
</comment>
<evidence type="ECO:0000256" key="7">
    <source>
        <dbReference type="ARBA" id="ARBA00023136"/>
    </source>
</evidence>
<evidence type="ECO:0000256" key="1">
    <source>
        <dbReference type="ARBA" id="ARBA00004571"/>
    </source>
</evidence>
<feature type="signal peptide" evidence="12">
    <location>
        <begin position="1"/>
        <end position="22"/>
    </location>
</feature>
<feature type="domain" description="TonB-dependent receptor plug" evidence="14">
    <location>
        <begin position="56"/>
        <end position="158"/>
    </location>
</feature>
<dbReference type="EMBL" id="SSOD01000001">
    <property type="protein sequence ID" value="THF65115.1"/>
    <property type="molecule type" value="Genomic_DNA"/>
</dbReference>
<dbReference type="InterPro" id="IPR012910">
    <property type="entry name" value="Plug_dom"/>
</dbReference>
<evidence type="ECO:0000256" key="5">
    <source>
        <dbReference type="ARBA" id="ARBA00022692"/>
    </source>
</evidence>
<feature type="chain" id="PRO_5020883785" evidence="12">
    <location>
        <begin position="23"/>
        <end position="690"/>
    </location>
</feature>
<reference evidence="15 16" key="1">
    <citation type="submission" date="2019-04" db="EMBL/GenBank/DDBJ databases">
        <title>Azoarcus rhizosphaerae sp. nov. isolated from rhizosphere of Ficus religiosa.</title>
        <authorList>
            <person name="Lin S.-Y."/>
            <person name="Hameed A."/>
            <person name="Hsu Y.-H."/>
            <person name="Young C.-C."/>
        </authorList>
    </citation>
    <scope>NUCLEOTIDE SEQUENCE [LARGE SCALE GENOMIC DNA]</scope>
    <source>
        <strain evidence="15 16">CC-YHH848</strain>
    </source>
</reference>
<evidence type="ECO:0000256" key="9">
    <source>
        <dbReference type="ARBA" id="ARBA00023237"/>
    </source>
</evidence>
<evidence type="ECO:0000256" key="11">
    <source>
        <dbReference type="RuleBase" id="RU003357"/>
    </source>
</evidence>
<evidence type="ECO:0000256" key="3">
    <source>
        <dbReference type="ARBA" id="ARBA00022448"/>
    </source>
</evidence>
<keyword evidence="7 10" id="KW-0472">Membrane</keyword>
<dbReference type="GO" id="GO:0044718">
    <property type="term" value="P:siderophore transmembrane transport"/>
    <property type="evidence" value="ECO:0007669"/>
    <property type="project" value="TreeGrafter"/>
</dbReference>
<evidence type="ECO:0000259" key="13">
    <source>
        <dbReference type="Pfam" id="PF00593"/>
    </source>
</evidence>
<dbReference type="GO" id="GO:0009279">
    <property type="term" value="C:cell outer membrane"/>
    <property type="evidence" value="ECO:0007669"/>
    <property type="project" value="UniProtKB-SubCell"/>
</dbReference>
<dbReference type="SUPFAM" id="SSF56935">
    <property type="entry name" value="Porins"/>
    <property type="match status" value="1"/>
</dbReference>
<evidence type="ECO:0000256" key="6">
    <source>
        <dbReference type="ARBA" id="ARBA00023077"/>
    </source>
</evidence>
<dbReference type="PANTHER" id="PTHR30069:SF40">
    <property type="entry name" value="TONB-DEPENDENT RECEPTOR NMB0964-RELATED"/>
    <property type="match status" value="1"/>
</dbReference>
<dbReference type="InterPro" id="IPR036942">
    <property type="entry name" value="Beta-barrel_TonB_sf"/>
</dbReference>
<evidence type="ECO:0000256" key="2">
    <source>
        <dbReference type="ARBA" id="ARBA00009810"/>
    </source>
</evidence>
<dbReference type="PANTHER" id="PTHR30069">
    <property type="entry name" value="TONB-DEPENDENT OUTER MEMBRANE RECEPTOR"/>
    <property type="match status" value="1"/>
</dbReference>
<evidence type="ECO:0000256" key="8">
    <source>
        <dbReference type="ARBA" id="ARBA00023170"/>
    </source>
</evidence>
<evidence type="ECO:0000256" key="12">
    <source>
        <dbReference type="SAM" id="SignalP"/>
    </source>
</evidence>
<dbReference type="InterPro" id="IPR000531">
    <property type="entry name" value="Beta-barrel_TonB"/>
</dbReference>
<gene>
    <name evidence="15" type="ORF">E6O51_00470</name>
</gene>
<evidence type="ECO:0000256" key="10">
    <source>
        <dbReference type="PROSITE-ProRule" id="PRU01360"/>
    </source>
</evidence>
<keyword evidence="4 10" id="KW-1134">Transmembrane beta strand</keyword>
<feature type="domain" description="TonB-dependent receptor-like beta-barrel" evidence="13">
    <location>
        <begin position="288"/>
        <end position="658"/>
    </location>
</feature>
<dbReference type="Gene3D" id="2.40.170.20">
    <property type="entry name" value="TonB-dependent receptor, beta-barrel domain"/>
    <property type="match status" value="1"/>
</dbReference>
<organism evidence="15 16">
    <name type="scientific">Pseudothauera rhizosphaerae</name>
    <dbReference type="NCBI Taxonomy" id="2565932"/>
    <lineage>
        <taxon>Bacteria</taxon>
        <taxon>Pseudomonadati</taxon>
        <taxon>Pseudomonadota</taxon>
        <taxon>Betaproteobacteria</taxon>
        <taxon>Rhodocyclales</taxon>
        <taxon>Zoogloeaceae</taxon>
        <taxon>Pseudothauera</taxon>
    </lineage>
</organism>
<dbReference type="Pfam" id="PF00593">
    <property type="entry name" value="TonB_dep_Rec_b-barrel"/>
    <property type="match status" value="1"/>
</dbReference>
<keyword evidence="9 10" id="KW-0998">Cell outer membrane</keyword>
<evidence type="ECO:0000313" key="15">
    <source>
        <dbReference type="EMBL" id="THF65115.1"/>
    </source>
</evidence>
<dbReference type="Gene3D" id="2.170.130.10">
    <property type="entry name" value="TonB-dependent receptor, plug domain"/>
    <property type="match status" value="1"/>
</dbReference>
<keyword evidence="12" id="KW-0732">Signal</keyword>
<keyword evidence="5 10" id="KW-0812">Transmembrane</keyword>
<dbReference type="InterPro" id="IPR039426">
    <property type="entry name" value="TonB-dep_rcpt-like"/>
</dbReference>
<keyword evidence="16" id="KW-1185">Reference proteome</keyword>
<dbReference type="AlphaFoldDB" id="A0A4S4AYB6"/>
<keyword evidence="8 15" id="KW-0675">Receptor</keyword>
<sequence length="690" mass="75297">MTPRFRPIGLALTIAFAHPALAADPQPNPAPDGGGTVQLAPVTVSASALAVGSDQMSTPVSVLEGEELVRRRAATLGETLAAEPGIGATHFGAGASRPVIRGMDGARVKVLADGAEIMDASTISPDHAVALEPLLSERIEVLRGPSALAYGGGAIGGVVNVLDNRIPTAIPERGVEGSVELRGSTAAREAAGAFQITAGAGSFAFHAEGLKRDARDYRVGDGWDEGSRVDGSYNQTETGSLGLSWIGERGYLGVAWTRQRNEYGLPGHSHELEDCHTHGDHLHCEGHDDDDDDHDHDHDHEHGGVPYVDLKSDRWDLRGEYREPFAGFARLRLRASHTDYRHDEIEGDEVATRFRSKASDGRIELEHLPLAGWRGVIGLQGTRRDFSALGEEAYVPQTLTRRHGLFLVEEYRLGDWRFEAGLRHERQRIDVDSAARDRSHHGNSVSVGAVWNFAPQYAAALSLSRAQRLPTAEELYADGLHMATRTLERGNPDLDAETSRNIDLSLKKLAGATTFGVSVFHNRVADFIYAHTLDEHEGLQLIEYAQRDAVFTGVEGQVRQRLNPVFGLTLFGDYVRARLDAGGGDRDLPRIPARRAGLRLDAHWQGWEGEVEVYRVGRQRRVAEFESSTPGYNMVNVGVSYAGRLDSVPWLFYLKASNLTDKLAYNHTSFIKDAAPLMGRSLTAGVKVTF</sequence>
<evidence type="ECO:0000313" key="16">
    <source>
        <dbReference type="Proteomes" id="UP000307956"/>
    </source>
</evidence>
<dbReference type="GO" id="GO:0015344">
    <property type="term" value="F:siderophore uptake transmembrane transporter activity"/>
    <property type="evidence" value="ECO:0007669"/>
    <property type="project" value="TreeGrafter"/>
</dbReference>
<comment type="similarity">
    <text evidence="2 10 11">Belongs to the TonB-dependent receptor family.</text>
</comment>
<proteinExistence type="inferred from homology"/>
<dbReference type="PROSITE" id="PS52016">
    <property type="entry name" value="TONB_DEPENDENT_REC_3"/>
    <property type="match status" value="1"/>
</dbReference>
<accession>A0A4S4AYB6</accession>
<dbReference type="Proteomes" id="UP000307956">
    <property type="component" value="Unassembled WGS sequence"/>
</dbReference>
<evidence type="ECO:0000256" key="4">
    <source>
        <dbReference type="ARBA" id="ARBA00022452"/>
    </source>
</evidence>
<comment type="caution">
    <text evidence="15">The sequence shown here is derived from an EMBL/GenBank/DDBJ whole genome shotgun (WGS) entry which is preliminary data.</text>
</comment>
<keyword evidence="3 10" id="KW-0813">Transport</keyword>
<dbReference type="RefSeq" id="WP_136383007.1">
    <property type="nucleotide sequence ID" value="NZ_SSOD01000001.1"/>
</dbReference>